<feature type="compositionally biased region" description="Polar residues" evidence="2">
    <location>
        <begin position="131"/>
        <end position="144"/>
    </location>
</feature>
<keyword evidence="3" id="KW-0472">Membrane</keyword>
<feature type="region of interest" description="Disordered" evidence="2">
    <location>
        <begin position="110"/>
        <end position="155"/>
    </location>
</feature>
<proteinExistence type="predicted"/>
<feature type="transmembrane region" description="Helical" evidence="3">
    <location>
        <begin position="6"/>
        <end position="25"/>
    </location>
</feature>
<evidence type="ECO:0000313" key="4">
    <source>
        <dbReference type="EMBL" id="SUB59068.1"/>
    </source>
</evidence>
<organism evidence="4 5">
    <name type="scientific">Phocoenobacter uteri</name>
    <dbReference type="NCBI Taxonomy" id="146806"/>
    <lineage>
        <taxon>Bacteria</taxon>
        <taxon>Pseudomonadati</taxon>
        <taxon>Pseudomonadota</taxon>
        <taxon>Gammaproteobacteria</taxon>
        <taxon>Pasteurellales</taxon>
        <taxon>Pasteurellaceae</taxon>
        <taxon>Phocoenobacter</taxon>
    </lineage>
</organism>
<reference evidence="4 5" key="1">
    <citation type="submission" date="2018-06" db="EMBL/GenBank/DDBJ databases">
        <authorList>
            <consortium name="Pathogen Informatics"/>
            <person name="Doyle S."/>
        </authorList>
    </citation>
    <scope>NUCLEOTIDE SEQUENCE [LARGE SCALE GENOMIC DNA]</scope>
    <source>
        <strain evidence="4 5">NCTC12872</strain>
    </source>
</reference>
<feature type="coiled-coil region" evidence="1">
    <location>
        <begin position="49"/>
        <end position="105"/>
    </location>
</feature>
<dbReference type="AlphaFoldDB" id="A0A379CAB0"/>
<keyword evidence="1" id="KW-0175">Coiled coil</keyword>
<keyword evidence="3" id="KW-1133">Transmembrane helix</keyword>
<evidence type="ECO:0000256" key="3">
    <source>
        <dbReference type="SAM" id="Phobius"/>
    </source>
</evidence>
<evidence type="ECO:0008006" key="6">
    <source>
        <dbReference type="Google" id="ProtNLM"/>
    </source>
</evidence>
<dbReference type="EMBL" id="UGTA01000001">
    <property type="protein sequence ID" value="SUB59068.1"/>
    <property type="molecule type" value="Genomic_DNA"/>
</dbReference>
<gene>
    <name evidence="4" type="ORF">NCTC12872_01043</name>
</gene>
<evidence type="ECO:0000313" key="5">
    <source>
        <dbReference type="Proteomes" id="UP000255417"/>
    </source>
</evidence>
<keyword evidence="3" id="KW-0812">Transmembrane</keyword>
<evidence type="ECO:0000256" key="2">
    <source>
        <dbReference type="SAM" id="MobiDB-lite"/>
    </source>
</evidence>
<evidence type="ECO:0000256" key="1">
    <source>
        <dbReference type="SAM" id="Coils"/>
    </source>
</evidence>
<accession>A0A379CAB0</accession>
<protein>
    <recommendedName>
        <fullName evidence="6">Phage lysis regulatory protein, LysB family</fullName>
    </recommendedName>
</protein>
<dbReference type="Proteomes" id="UP000255417">
    <property type="component" value="Unassembled WGS sequence"/>
</dbReference>
<keyword evidence="5" id="KW-1185">Reference proteome</keyword>
<sequence length="155" mass="17508">MGLRHIATLLKIGVFVILIAQMVYIKTLKVSVKRHQAETAVAQQKADYFASANQNLKQLNAENIKQIERYQELNRDLSKKILKRLNQQEKQNKKLLGALNEKANQNWSNGVIPNNVGRLLNTKNNDYRDQPSPTNADTLPNHASVSDAATFISDK</sequence>
<name>A0A379CAB0_9PAST</name>